<keyword evidence="2" id="KW-1185">Reference proteome</keyword>
<keyword evidence="1" id="KW-0240">DNA-directed RNA polymerase</keyword>
<sequence>MSAPRKTLAPGALAGVSPHESPICLLHTPTALVTGASSSACCLLPSAPACHRLAVQQLHPLSLHVLVCASRRITSPNLTAVSAANGKRSVFLDSMER</sequence>
<dbReference type="AlphaFoldDB" id="A0A8J4XH86"/>
<comment type="caution">
    <text evidence="1">The sequence shown here is derived from an EMBL/GenBank/DDBJ whole genome shotgun (WGS) entry which is preliminary data.</text>
</comment>
<proteinExistence type="predicted"/>
<dbReference type="Proteomes" id="UP000727407">
    <property type="component" value="Unassembled WGS sequence"/>
</dbReference>
<dbReference type="GO" id="GO:0000428">
    <property type="term" value="C:DNA-directed RNA polymerase complex"/>
    <property type="evidence" value="ECO:0007669"/>
    <property type="project" value="UniProtKB-KW"/>
</dbReference>
<gene>
    <name evidence="1" type="primary">rpoC</name>
    <name evidence="1" type="ORF">DAT39_000031</name>
</gene>
<dbReference type="EMBL" id="QNUK01000001">
    <property type="protein sequence ID" value="KAF5909977.1"/>
    <property type="molecule type" value="Genomic_DNA"/>
</dbReference>
<organism evidence="1 2">
    <name type="scientific">Clarias magur</name>
    <name type="common">Asian catfish</name>
    <name type="synonym">Macropteronotus magur</name>
    <dbReference type="NCBI Taxonomy" id="1594786"/>
    <lineage>
        <taxon>Eukaryota</taxon>
        <taxon>Metazoa</taxon>
        <taxon>Chordata</taxon>
        <taxon>Craniata</taxon>
        <taxon>Vertebrata</taxon>
        <taxon>Euteleostomi</taxon>
        <taxon>Actinopterygii</taxon>
        <taxon>Neopterygii</taxon>
        <taxon>Teleostei</taxon>
        <taxon>Ostariophysi</taxon>
        <taxon>Siluriformes</taxon>
        <taxon>Clariidae</taxon>
        <taxon>Clarias</taxon>
    </lineage>
</organism>
<name>A0A8J4XH86_CLAMG</name>
<reference evidence="1" key="1">
    <citation type="submission" date="2020-07" db="EMBL/GenBank/DDBJ databases">
        <title>Clarias magur genome sequencing, assembly and annotation.</title>
        <authorList>
            <person name="Kushwaha B."/>
            <person name="Kumar R."/>
            <person name="Das P."/>
            <person name="Joshi C.G."/>
            <person name="Kumar D."/>
            <person name="Nagpure N.S."/>
            <person name="Pandey M."/>
            <person name="Agarwal S."/>
            <person name="Srivastava S."/>
            <person name="Singh M."/>
            <person name="Sahoo L."/>
            <person name="Jayasankar P."/>
            <person name="Meher P.K."/>
            <person name="Koringa P.G."/>
            <person name="Iquebal M.A."/>
            <person name="Das S.P."/>
            <person name="Bit A."/>
            <person name="Patnaik S."/>
            <person name="Patel N."/>
            <person name="Shah T.M."/>
            <person name="Hinsu A."/>
            <person name="Jena J.K."/>
        </authorList>
    </citation>
    <scope>NUCLEOTIDE SEQUENCE</scope>
    <source>
        <strain evidence="1">CIFAMagur01</strain>
        <tissue evidence="1">Testis</tissue>
    </source>
</reference>
<evidence type="ECO:0000313" key="2">
    <source>
        <dbReference type="Proteomes" id="UP000727407"/>
    </source>
</evidence>
<evidence type="ECO:0000313" key="1">
    <source>
        <dbReference type="EMBL" id="KAF5909977.1"/>
    </source>
</evidence>
<accession>A0A8J4XH86</accession>
<keyword evidence="1" id="KW-0804">Transcription</keyword>
<protein>
    <submittedName>
        <fullName evidence="1">DNA-directed RNA polymerase subunit beta</fullName>
    </submittedName>
</protein>